<reference evidence="1 2" key="1">
    <citation type="journal article" date="2024" name="BMC Genomics">
        <title>De novo assembly and annotation of Popillia japonica's genome with initial clues to its potential as an invasive pest.</title>
        <authorList>
            <person name="Cucini C."/>
            <person name="Boschi S."/>
            <person name="Funari R."/>
            <person name="Cardaioli E."/>
            <person name="Iannotti N."/>
            <person name="Marturano G."/>
            <person name="Paoli F."/>
            <person name="Bruttini M."/>
            <person name="Carapelli A."/>
            <person name="Frati F."/>
            <person name="Nardi F."/>
        </authorList>
    </citation>
    <scope>NUCLEOTIDE SEQUENCE [LARGE SCALE GENOMIC DNA]</scope>
    <source>
        <strain evidence="1">DMR45628</strain>
    </source>
</reference>
<sequence length="132" mass="15371">MSDLESDLESGTSSSSDDEEFLIVGYPRTKNTNYFETIDRYDELQFHEHFRVNRDAMANIIELYENSNFYNGTSGQYGYLSPKEQVLITLWYLAHEAPGFRDVADRFDITTSSLHRKDIIRFKCRLCATTSE</sequence>
<protein>
    <recommendedName>
        <fullName evidence="3">Transposase</fullName>
    </recommendedName>
</protein>
<organism evidence="1 2">
    <name type="scientific">Popillia japonica</name>
    <name type="common">Japanese beetle</name>
    <dbReference type="NCBI Taxonomy" id="7064"/>
    <lineage>
        <taxon>Eukaryota</taxon>
        <taxon>Metazoa</taxon>
        <taxon>Ecdysozoa</taxon>
        <taxon>Arthropoda</taxon>
        <taxon>Hexapoda</taxon>
        <taxon>Insecta</taxon>
        <taxon>Pterygota</taxon>
        <taxon>Neoptera</taxon>
        <taxon>Endopterygota</taxon>
        <taxon>Coleoptera</taxon>
        <taxon>Polyphaga</taxon>
        <taxon>Scarabaeiformia</taxon>
        <taxon>Scarabaeidae</taxon>
        <taxon>Rutelinae</taxon>
        <taxon>Popillia</taxon>
    </lineage>
</organism>
<name>A0AAW1KKW2_POPJA</name>
<evidence type="ECO:0000313" key="2">
    <source>
        <dbReference type="Proteomes" id="UP001458880"/>
    </source>
</evidence>
<proteinExistence type="predicted"/>
<dbReference type="AlphaFoldDB" id="A0AAW1KKW2"/>
<gene>
    <name evidence="1" type="ORF">QE152_g21767</name>
</gene>
<evidence type="ECO:0000313" key="1">
    <source>
        <dbReference type="EMBL" id="KAK9720962.1"/>
    </source>
</evidence>
<dbReference type="EMBL" id="JASPKY010000205">
    <property type="protein sequence ID" value="KAK9720962.1"/>
    <property type="molecule type" value="Genomic_DNA"/>
</dbReference>
<evidence type="ECO:0008006" key="3">
    <source>
        <dbReference type="Google" id="ProtNLM"/>
    </source>
</evidence>
<dbReference type="Proteomes" id="UP001458880">
    <property type="component" value="Unassembled WGS sequence"/>
</dbReference>
<comment type="caution">
    <text evidence="1">The sequence shown here is derived from an EMBL/GenBank/DDBJ whole genome shotgun (WGS) entry which is preliminary data.</text>
</comment>
<accession>A0AAW1KKW2</accession>
<keyword evidence="2" id="KW-1185">Reference proteome</keyword>